<evidence type="ECO:0000313" key="2">
    <source>
        <dbReference type="EMBL" id="KAL3085045.1"/>
    </source>
</evidence>
<dbReference type="AlphaFoldDB" id="A0ABD2J489"/>
<sequence>MEFSTEMDDGDGVEQHQSTDGQGLMNTSSDEKQPQITITVMSDGGVKVTDVCGTEYMVGKDSLNKSNIDTHSMSQQDVDKLLSMTIYDQEHRFAIGVENADNTSQGTVHSTSAASQGSKNQNKRPRRAAAAAHNQRKRRLEEPHENDEQSSAVDPKAQSSSSILKRFAGATCYKPIQVSHRKKVPNFCCAVCSKTIPKTATDFILLRLPAHAQCAKNTMMVLSDEDGDAE</sequence>
<comment type="caution">
    <text evidence="2">The sequence shown here is derived from an EMBL/GenBank/DDBJ whole genome shotgun (WGS) entry which is preliminary data.</text>
</comment>
<feature type="compositionally biased region" description="Polar residues" evidence="1">
    <location>
        <begin position="100"/>
        <end position="120"/>
    </location>
</feature>
<organism evidence="2 3">
    <name type="scientific">Heterodera schachtii</name>
    <name type="common">Sugarbeet cyst nematode worm</name>
    <name type="synonym">Tylenchus schachtii</name>
    <dbReference type="NCBI Taxonomy" id="97005"/>
    <lineage>
        <taxon>Eukaryota</taxon>
        <taxon>Metazoa</taxon>
        <taxon>Ecdysozoa</taxon>
        <taxon>Nematoda</taxon>
        <taxon>Chromadorea</taxon>
        <taxon>Rhabditida</taxon>
        <taxon>Tylenchina</taxon>
        <taxon>Tylenchomorpha</taxon>
        <taxon>Tylenchoidea</taxon>
        <taxon>Heteroderidae</taxon>
        <taxon>Heteroderinae</taxon>
        <taxon>Heterodera</taxon>
    </lineage>
</organism>
<name>A0ABD2J489_HETSC</name>
<dbReference type="Proteomes" id="UP001620645">
    <property type="component" value="Unassembled WGS sequence"/>
</dbReference>
<dbReference type="EMBL" id="JBICCN010000232">
    <property type="protein sequence ID" value="KAL3085045.1"/>
    <property type="molecule type" value="Genomic_DNA"/>
</dbReference>
<evidence type="ECO:0000313" key="3">
    <source>
        <dbReference type="Proteomes" id="UP001620645"/>
    </source>
</evidence>
<reference evidence="2 3" key="1">
    <citation type="submission" date="2024-10" db="EMBL/GenBank/DDBJ databases">
        <authorList>
            <person name="Kim D."/>
        </authorList>
    </citation>
    <scope>NUCLEOTIDE SEQUENCE [LARGE SCALE GENOMIC DNA]</scope>
    <source>
        <strain evidence="2">Taebaek</strain>
    </source>
</reference>
<feature type="region of interest" description="Disordered" evidence="1">
    <location>
        <begin position="100"/>
        <end position="160"/>
    </location>
</feature>
<protein>
    <submittedName>
        <fullName evidence="2">Uncharacterized protein</fullName>
    </submittedName>
</protein>
<feature type="compositionally biased region" description="Acidic residues" evidence="1">
    <location>
        <begin position="1"/>
        <end position="12"/>
    </location>
</feature>
<accession>A0ABD2J489</accession>
<feature type="region of interest" description="Disordered" evidence="1">
    <location>
        <begin position="1"/>
        <end position="36"/>
    </location>
</feature>
<evidence type="ECO:0000256" key="1">
    <source>
        <dbReference type="SAM" id="MobiDB-lite"/>
    </source>
</evidence>
<feature type="compositionally biased region" description="Polar residues" evidence="1">
    <location>
        <begin position="149"/>
        <end position="160"/>
    </location>
</feature>
<feature type="compositionally biased region" description="Polar residues" evidence="1">
    <location>
        <begin position="15"/>
        <end position="36"/>
    </location>
</feature>
<gene>
    <name evidence="2" type="ORF">niasHS_010114</name>
</gene>
<keyword evidence="3" id="KW-1185">Reference proteome</keyword>
<proteinExistence type="predicted"/>